<feature type="transmembrane region" description="Helical" evidence="5">
    <location>
        <begin position="409"/>
        <end position="429"/>
    </location>
</feature>
<reference evidence="6" key="1">
    <citation type="journal article" date="2020" name="Mol. Plant Microbe Interact.">
        <title>Genome Sequence of the Biocontrol Agent Coniothyrium minitans strain Conio (IMI 134523).</title>
        <authorList>
            <person name="Patel D."/>
            <person name="Shittu T.A."/>
            <person name="Baroncelli R."/>
            <person name="Muthumeenakshi S."/>
            <person name="Osborne T.H."/>
            <person name="Janganan T.K."/>
            <person name="Sreenivasaprasad S."/>
        </authorList>
    </citation>
    <scope>NUCLEOTIDE SEQUENCE</scope>
    <source>
        <strain evidence="6">Conio</strain>
    </source>
</reference>
<evidence type="ECO:0000256" key="5">
    <source>
        <dbReference type="SAM" id="Phobius"/>
    </source>
</evidence>
<comment type="subcellular location">
    <subcellularLocation>
        <location evidence="1">Membrane</location>
        <topology evidence="1">Multi-pass membrane protein</topology>
    </subcellularLocation>
</comment>
<evidence type="ECO:0000256" key="2">
    <source>
        <dbReference type="ARBA" id="ARBA00022692"/>
    </source>
</evidence>
<dbReference type="Proteomes" id="UP000756921">
    <property type="component" value="Unassembled WGS sequence"/>
</dbReference>
<dbReference type="Pfam" id="PF07690">
    <property type="entry name" value="MFS_1"/>
    <property type="match status" value="1"/>
</dbReference>
<proteinExistence type="predicted"/>
<dbReference type="InterPro" id="IPR011701">
    <property type="entry name" value="MFS"/>
</dbReference>
<dbReference type="GO" id="GO:0016020">
    <property type="term" value="C:membrane"/>
    <property type="evidence" value="ECO:0007669"/>
    <property type="project" value="UniProtKB-SubCell"/>
</dbReference>
<keyword evidence="3 5" id="KW-1133">Transmembrane helix</keyword>
<keyword evidence="2 5" id="KW-0812">Transmembrane</keyword>
<dbReference type="Gene3D" id="1.20.1250.20">
    <property type="entry name" value="MFS general substrate transporter like domains"/>
    <property type="match status" value="1"/>
</dbReference>
<gene>
    <name evidence="6" type="ORF">PMIN01_08512</name>
</gene>
<protein>
    <submittedName>
        <fullName evidence="6">Major facilitator superfamily transporter</fullName>
    </submittedName>
</protein>
<evidence type="ECO:0000313" key="7">
    <source>
        <dbReference type="Proteomes" id="UP000756921"/>
    </source>
</evidence>
<feature type="transmembrane region" description="Helical" evidence="5">
    <location>
        <begin position="435"/>
        <end position="456"/>
    </location>
</feature>
<name>A0A9P6KQ24_9PLEO</name>
<keyword evidence="7" id="KW-1185">Reference proteome</keyword>
<dbReference type="PANTHER" id="PTHR23507:SF13">
    <property type="entry name" value="MFS GENERAL SUBSTRATE TRANSPORTER"/>
    <property type="match status" value="1"/>
</dbReference>
<feature type="transmembrane region" description="Helical" evidence="5">
    <location>
        <begin position="95"/>
        <end position="117"/>
    </location>
</feature>
<dbReference type="InterPro" id="IPR036259">
    <property type="entry name" value="MFS_trans_sf"/>
</dbReference>
<dbReference type="PANTHER" id="PTHR23507">
    <property type="entry name" value="ZGC:174356"/>
    <property type="match status" value="1"/>
</dbReference>
<comment type="caution">
    <text evidence="6">The sequence shown here is derived from an EMBL/GenBank/DDBJ whole genome shotgun (WGS) entry which is preliminary data.</text>
</comment>
<feature type="transmembrane region" description="Helical" evidence="5">
    <location>
        <begin position="325"/>
        <end position="343"/>
    </location>
</feature>
<feature type="transmembrane region" description="Helical" evidence="5">
    <location>
        <begin position="500"/>
        <end position="519"/>
    </location>
</feature>
<feature type="transmembrane region" description="Helical" evidence="5">
    <location>
        <begin position="35"/>
        <end position="60"/>
    </location>
</feature>
<evidence type="ECO:0000313" key="6">
    <source>
        <dbReference type="EMBL" id="KAF9734169.1"/>
    </source>
</evidence>
<dbReference type="EMBL" id="WJXW01000008">
    <property type="protein sequence ID" value="KAF9734169.1"/>
    <property type="molecule type" value="Genomic_DNA"/>
</dbReference>
<evidence type="ECO:0000256" key="3">
    <source>
        <dbReference type="ARBA" id="ARBA00022989"/>
    </source>
</evidence>
<evidence type="ECO:0000256" key="4">
    <source>
        <dbReference type="ARBA" id="ARBA00023136"/>
    </source>
</evidence>
<dbReference type="GO" id="GO:0022857">
    <property type="term" value="F:transmembrane transporter activity"/>
    <property type="evidence" value="ECO:0007669"/>
    <property type="project" value="InterPro"/>
</dbReference>
<accession>A0A9P6KQ24</accession>
<feature type="transmembrane region" description="Helical" evidence="5">
    <location>
        <begin position="194"/>
        <end position="212"/>
    </location>
</feature>
<feature type="transmembrane region" description="Helical" evidence="5">
    <location>
        <begin position="218"/>
        <end position="238"/>
    </location>
</feature>
<feature type="transmembrane region" description="Helical" evidence="5">
    <location>
        <begin position="477"/>
        <end position="494"/>
    </location>
</feature>
<dbReference type="AlphaFoldDB" id="A0A9P6KQ24"/>
<organism evidence="6 7">
    <name type="scientific">Paraphaeosphaeria minitans</name>
    <dbReference type="NCBI Taxonomy" id="565426"/>
    <lineage>
        <taxon>Eukaryota</taxon>
        <taxon>Fungi</taxon>
        <taxon>Dikarya</taxon>
        <taxon>Ascomycota</taxon>
        <taxon>Pezizomycotina</taxon>
        <taxon>Dothideomycetes</taxon>
        <taxon>Pleosporomycetidae</taxon>
        <taxon>Pleosporales</taxon>
        <taxon>Massarineae</taxon>
        <taxon>Didymosphaeriaceae</taxon>
        <taxon>Paraphaeosphaeria</taxon>
    </lineage>
</organism>
<dbReference type="OrthoDB" id="5204190at2759"/>
<keyword evidence="4 5" id="KW-0472">Membrane</keyword>
<feature type="transmembrane region" description="Helical" evidence="5">
    <location>
        <begin position="288"/>
        <end position="313"/>
    </location>
</feature>
<evidence type="ECO:0000256" key="1">
    <source>
        <dbReference type="ARBA" id="ARBA00004141"/>
    </source>
</evidence>
<sequence>MASRNEEPVAAQETTPLLARSAEAEQFAAAKKRGVFPALLCAFVTSLSFGVTQVPILYVFRVMACDAYYLEHDVLHPPEDRCSLREIGARTAREVAIIGMSTTFFGVANLLVATWCIKKLGVKQALMIQIFWPAVRLAIQNLGAMTGGSKGILIFQASQIITIVGGPNGYVLALNSFVTEIVNPKERTGALGQIQGFMMLGSAIGFLVGGVLGDVYGILAPFRITLLLFLLCCVYVALSLPALPRAEPDDTDARQKSVGLMCFFGPLRIFTPQNWTLKDGRTSRQSGALMLGIGVFLAILATGYLVTLLQMYATTAFGFGTSANGYLIFIYSSLRGLYLSLAFPRIIKIGRRWLQPLNGEATKIETAASEATGTSPNGIEIADPMDAETEPLNPPQRDNEEETYAFDLLYARCSLLMDGILTGLCVFVSEGWQMYIVAVLLPLAAGTGSASKGSILQMIPSKDRVDALSGITLVENVARLSTISVFGFVFAALAEVGKTHLVFVCNAGVALIGFIALLFSHFPPDGAKRIDN</sequence>
<dbReference type="SUPFAM" id="SSF103473">
    <property type="entry name" value="MFS general substrate transporter"/>
    <property type="match status" value="2"/>
</dbReference>